<dbReference type="InterPro" id="IPR036034">
    <property type="entry name" value="PDZ_sf"/>
</dbReference>
<evidence type="ECO:0000256" key="1">
    <source>
        <dbReference type="ARBA" id="ARBA00010541"/>
    </source>
</evidence>
<evidence type="ECO:0000256" key="2">
    <source>
        <dbReference type="ARBA" id="ARBA00022670"/>
    </source>
</evidence>
<dbReference type="SUPFAM" id="SSF50156">
    <property type="entry name" value="PDZ domain-like"/>
    <property type="match status" value="1"/>
</dbReference>
<dbReference type="EC" id="3.4.21.107" evidence="5"/>
<dbReference type="PANTHER" id="PTHR22939:SF129">
    <property type="entry name" value="SERINE PROTEASE HTRA2, MITOCHONDRIAL"/>
    <property type="match status" value="1"/>
</dbReference>
<comment type="similarity">
    <text evidence="1">Belongs to the peptidase S1C family.</text>
</comment>
<organism evidence="5 6">
    <name type="scientific">Aureliella helgolandensis</name>
    <dbReference type="NCBI Taxonomy" id="2527968"/>
    <lineage>
        <taxon>Bacteria</taxon>
        <taxon>Pseudomonadati</taxon>
        <taxon>Planctomycetota</taxon>
        <taxon>Planctomycetia</taxon>
        <taxon>Pirellulales</taxon>
        <taxon>Pirellulaceae</taxon>
        <taxon>Aureliella</taxon>
    </lineage>
</organism>
<dbReference type="InterPro" id="IPR001478">
    <property type="entry name" value="PDZ"/>
</dbReference>
<dbReference type="InterPro" id="IPR001940">
    <property type="entry name" value="Peptidase_S1C"/>
</dbReference>
<dbReference type="Pfam" id="PF13365">
    <property type="entry name" value="Trypsin_2"/>
    <property type="match status" value="1"/>
</dbReference>
<dbReference type="PANTHER" id="PTHR22939">
    <property type="entry name" value="SERINE PROTEASE FAMILY S1C HTRA-RELATED"/>
    <property type="match status" value="1"/>
</dbReference>
<gene>
    <name evidence="5" type="primary">mucD_6</name>
    <name evidence="5" type="ORF">Q31a_39460</name>
</gene>
<keyword evidence="2 5" id="KW-0645">Protease</keyword>
<dbReference type="InterPro" id="IPR009003">
    <property type="entry name" value="Peptidase_S1_PA"/>
</dbReference>
<keyword evidence="3 5" id="KW-0378">Hydrolase</keyword>
<sequence>MTHSAISTSRTDVHNVWATTRLSLALVCLALLGSVPLESVRGQEATIAPPAVSSGLRESLKPLSRSELSSPAGEAVQTLSATARGDTYVALASGLDSVFRGGEPRSLAELKLLELQQSKVASVIERVTVNVQQGSAQGSGVLITADGYVLTAAHVAGKPNMPAQVVFSDGTRYSATTLGMNRDKDAGLLKINDERGQPWPFATIGSVGDRDLREGQWVVAAGHPGGWKAGRGAVIRVGRVLAINRSTADRGRAHTLFTDCALIGGDSGGPLFTLEGKLVGIHSRIGTEITDNMHVPIDVFHESWERMVRGDAWGSLPGYRPVIGVNGPKGDDRPLIDSVVPRSPAARGGLAAGDLVLSINGVNISTFEELKLGVEASLPGDVLVLTVQREAQVLRLSITVGVADN</sequence>
<dbReference type="OrthoDB" id="248175at2"/>
<reference evidence="5 6" key="1">
    <citation type="submission" date="2019-02" db="EMBL/GenBank/DDBJ databases">
        <title>Deep-cultivation of Planctomycetes and their phenomic and genomic characterization uncovers novel biology.</title>
        <authorList>
            <person name="Wiegand S."/>
            <person name="Jogler M."/>
            <person name="Boedeker C."/>
            <person name="Pinto D."/>
            <person name="Vollmers J."/>
            <person name="Rivas-Marin E."/>
            <person name="Kohn T."/>
            <person name="Peeters S.H."/>
            <person name="Heuer A."/>
            <person name="Rast P."/>
            <person name="Oberbeckmann S."/>
            <person name="Bunk B."/>
            <person name="Jeske O."/>
            <person name="Meyerdierks A."/>
            <person name="Storesund J.E."/>
            <person name="Kallscheuer N."/>
            <person name="Luecker S."/>
            <person name="Lage O.M."/>
            <person name="Pohl T."/>
            <person name="Merkel B.J."/>
            <person name="Hornburger P."/>
            <person name="Mueller R.-W."/>
            <person name="Bruemmer F."/>
            <person name="Labrenz M."/>
            <person name="Spormann A.M."/>
            <person name="Op den Camp H."/>
            <person name="Overmann J."/>
            <person name="Amann R."/>
            <person name="Jetten M.S.M."/>
            <person name="Mascher T."/>
            <person name="Medema M.H."/>
            <person name="Devos D.P."/>
            <person name="Kaster A.-K."/>
            <person name="Ovreas L."/>
            <person name="Rohde M."/>
            <person name="Galperin M.Y."/>
            <person name="Jogler C."/>
        </authorList>
    </citation>
    <scope>NUCLEOTIDE SEQUENCE [LARGE SCALE GENOMIC DNA]</scope>
    <source>
        <strain evidence="5 6">Q31a</strain>
    </source>
</reference>
<dbReference type="KEGG" id="ahel:Q31a_39460"/>
<name>A0A518GAQ6_9BACT</name>
<dbReference type="SUPFAM" id="SSF50494">
    <property type="entry name" value="Trypsin-like serine proteases"/>
    <property type="match status" value="1"/>
</dbReference>
<evidence type="ECO:0000256" key="3">
    <source>
        <dbReference type="ARBA" id="ARBA00022801"/>
    </source>
</evidence>
<dbReference type="Gene3D" id="2.30.42.10">
    <property type="match status" value="1"/>
</dbReference>
<dbReference type="Pfam" id="PF17820">
    <property type="entry name" value="PDZ_6"/>
    <property type="match status" value="1"/>
</dbReference>
<dbReference type="AlphaFoldDB" id="A0A518GAQ6"/>
<dbReference type="RefSeq" id="WP_145080947.1">
    <property type="nucleotide sequence ID" value="NZ_CP036298.1"/>
</dbReference>
<dbReference type="PRINTS" id="PR00834">
    <property type="entry name" value="PROTEASES2C"/>
</dbReference>
<accession>A0A518GAQ6</accession>
<dbReference type="InterPro" id="IPR041489">
    <property type="entry name" value="PDZ_6"/>
</dbReference>
<dbReference type="PROSITE" id="PS50106">
    <property type="entry name" value="PDZ"/>
    <property type="match status" value="1"/>
</dbReference>
<dbReference type="Proteomes" id="UP000318017">
    <property type="component" value="Chromosome"/>
</dbReference>
<evidence type="ECO:0000259" key="4">
    <source>
        <dbReference type="PROSITE" id="PS50106"/>
    </source>
</evidence>
<evidence type="ECO:0000313" key="5">
    <source>
        <dbReference type="EMBL" id="QDV25620.1"/>
    </source>
</evidence>
<protein>
    <submittedName>
        <fullName evidence="5">Putative periplasmic serine endoprotease DegP-like</fullName>
        <ecNumber evidence="5">3.4.21.107</ecNumber>
    </submittedName>
</protein>
<dbReference type="GO" id="GO:0006508">
    <property type="term" value="P:proteolysis"/>
    <property type="evidence" value="ECO:0007669"/>
    <property type="project" value="UniProtKB-KW"/>
</dbReference>
<feature type="domain" description="PDZ" evidence="4">
    <location>
        <begin position="318"/>
        <end position="391"/>
    </location>
</feature>
<proteinExistence type="inferred from homology"/>
<keyword evidence="6" id="KW-1185">Reference proteome</keyword>
<dbReference type="EMBL" id="CP036298">
    <property type="protein sequence ID" value="QDV25620.1"/>
    <property type="molecule type" value="Genomic_DNA"/>
</dbReference>
<dbReference type="SMART" id="SM00228">
    <property type="entry name" value="PDZ"/>
    <property type="match status" value="1"/>
</dbReference>
<dbReference type="Gene3D" id="2.40.10.120">
    <property type="match status" value="1"/>
</dbReference>
<dbReference type="GO" id="GO:0004252">
    <property type="term" value="F:serine-type endopeptidase activity"/>
    <property type="evidence" value="ECO:0007669"/>
    <property type="project" value="InterPro"/>
</dbReference>
<evidence type="ECO:0000313" key="6">
    <source>
        <dbReference type="Proteomes" id="UP000318017"/>
    </source>
</evidence>